<reference evidence="3" key="1">
    <citation type="journal article" date="2019" name="Int. J. Syst. Evol. Microbiol.">
        <title>The Global Catalogue of Microorganisms (GCM) 10K type strain sequencing project: providing services to taxonomists for standard genome sequencing and annotation.</title>
        <authorList>
            <consortium name="The Broad Institute Genomics Platform"/>
            <consortium name="The Broad Institute Genome Sequencing Center for Infectious Disease"/>
            <person name="Wu L."/>
            <person name="Ma J."/>
        </authorList>
    </citation>
    <scope>NUCLEOTIDE SEQUENCE [LARGE SCALE GENOMIC DNA]</scope>
    <source>
        <strain evidence="3">CGMCC 4.7676</strain>
    </source>
</reference>
<sequence length="130" mass="13922">MRHRDEPTLERERELARIEAALDSATAGEGRAGIGKTRWVQESRALAKGRGFGRLEAVGDALEGAMAWGVIRQLVGIRFRATAGKAAPARPAPRSGRSTPRPPIRARPNSPGRCTRCGGSRPTSRGPGRC</sequence>
<keyword evidence="3" id="KW-1185">Reference proteome</keyword>
<evidence type="ECO:0000256" key="1">
    <source>
        <dbReference type="SAM" id="MobiDB-lite"/>
    </source>
</evidence>
<organism evidence="2 3">
    <name type="scientific">Amycolatopsis speibonae</name>
    <dbReference type="NCBI Taxonomy" id="1450224"/>
    <lineage>
        <taxon>Bacteria</taxon>
        <taxon>Bacillati</taxon>
        <taxon>Actinomycetota</taxon>
        <taxon>Actinomycetes</taxon>
        <taxon>Pseudonocardiales</taxon>
        <taxon>Pseudonocardiaceae</taxon>
        <taxon>Amycolatopsis</taxon>
    </lineage>
</organism>
<dbReference type="RefSeq" id="WP_378242874.1">
    <property type="nucleotide sequence ID" value="NZ_JBHRWK010000058.1"/>
</dbReference>
<comment type="caution">
    <text evidence="2">The sequence shown here is derived from an EMBL/GenBank/DDBJ whole genome shotgun (WGS) entry which is preliminary data.</text>
</comment>
<dbReference type="EMBL" id="JBHRWK010000058">
    <property type="protein sequence ID" value="MFC3453869.1"/>
    <property type="molecule type" value="Genomic_DNA"/>
</dbReference>
<feature type="region of interest" description="Disordered" evidence="1">
    <location>
        <begin position="82"/>
        <end position="130"/>
    </location>
</feature>
<accession>A0ABV7P7F3</accession>
<name>A0ABV7P7F3_9PSEU</name>
<evidence type="ECO:0000313" key="2">
    <source>
        <dbReference type="EMBL" id="MFC3453869.1"/>
    </source>
</evidence>
<protein>
    <submittedName>
        <fullName evidence="2">Uncharacterized protein</fullName>
    </submittedName>
</protein>
<evidence type="ECO:0000313" key="3">
    <source>
        <dbReference type="Proteomes" id="UP001595645"/>
    </source>
</evidence>
<feature type="compositionally biased region" description="Low complexity" evidence="1">
    <location>
        <begin position="82"/>
        <end position="99"/>
    </location>
</feature>
<proteinExistence type="predicted"/>
<feature type="compositionally biased region" description="Low complexity" evidence="1">
    <location>
        <begin position="115"/>
        <end position="130"/>
    </location>
</feature>
<gene>
    <name evidence="2" type="ORF">ACFOSH_30910</name>
</gene>
<dbReference type="Proteomes" id="UP001595645">
    <property type="component" value="Unassembled WGS sequence"/>
</dbReference>